<proteinExistence type="predicted"/>
<comment type="caution">
    <text evidence="1">The sequence shown here is derived from an EMBL/GenBank/DDBJ whole genome shotgun (WGS) entry which is preliminary data.</text>
</comment>
<dbReference type="PANTHER" id="PTHR35046:SF9">
    <property type="entry name" value="RNA-DIRECTED DNA POLYMERASE"/>
    <property type="match status" value="1"/>
</dbReference>
<reference evidence="1" key="1">
    <citation type="journal article" date="2019" name="Sci. Rep.">
        <title>Draft genome of Tanacetum cinerariifolium, the natural source of mosquito coil.</title>
        <authorList>
            <person name="Yamashiro T."/>
            <person name="Shiraishi A."/>
            <person name="Satake H."/>
            <person name="Nakayama K."/>
        </authorList>
    </citation>
    <scope>NUCLEOTIDE SEQUENCE</scope>
</reference>
<organism evidence="1">
    <name type="scientific">Tanacetum cinerariifolium</name>
    <name type="common">Dalmatian daisy</name>
    <name type="synonym">Chrysanthemum cinerariifolium</name>
    <dbReference type="NCBI Taxonomy" id="118510"/>
    <lineage>
        <taxon>Eukaryota</taxon>
        <taxon>Viridiplantae</taxon>
        <taxon>Streptophyta</taxon>
        <taxon>Embryophyta</taxon>
        <taxon>Tracheophyta</taxon>
        <taxon>Spermatophyta</taxon>
        <taxon>Magnoliopsida</taxon>
        <taxon>eudicotyledons</taxon>
        <taxon>Gunneridae</taxon>
        <taxon>Pentapetalae</taxon>
        <taxon>asterids</taxon>
        <taxon>campanulids</taxon>
        <taxon>Asterales</taxon>
        <taxon>Asteraceae</taxon>
        <taxon>Asteroideae</taxon>
        <taxon>Anthemideae</taxon>
        <taxon>Anthemidinae</taxon>
        <taxon>Tanacetum</taxon>
    </lineage>
</organism>
<protein>
    <submittedName>
        <fullName evidence="1">Zf-CCHC domain-containing protein</fullName>
    </submittedName>
</protein>
<sequence length="106" mass="11823">MLDQRVPSVSDVVNRGIEVELEYVEPLDGEAEQVTYVIQRTLCSPKAVVKAFKLPTEPHTNPYQIGWIKKGSALKVTEICKVPLAIGKHYNELVTCDVVDMEACHV</sequence>
<evidence type="ECO:0000313" key="1">
    <source>
        <dbReference type="EMBL" id="GFC79129.1"/>
    </source>
</evidence>
<name>A0A699QV65_TANCI</name>
<dbReference type="PANTHER" id="PTHR35046">
    <property type="entry name" value="ZINC KNUCKLE (CCHC-TYPE) FAMILY PROTEIN"/>
    <property type="match status" value="1"/>
</dbReference>
<dbReference type="AlphaFoldDB" id="A0A699QV65"/>
<gene>
    <name evidence="1" type="ORF">Tci_851099</name>
</gene>
<feature type="non-terminal residue" evidence="1">
    <location>
        <position position="106"/>
    </location>
</feature>
<dbReference type="EMBL" id="BKCJ011069013">
    <property type="protein sequence ID" value="GFC79129.1"/>
    <property type="molecule type" value="Genomic_DNA"/>
</dbReference>
<accession>A0A699QV65</accession>